<keyword evidence="6" id="KW-1185">Reference proteome</keyword>
<feature type="domain" description="GFO/IDH/MocA-like oxidoreductase" evidence="4">
    <location>
        <begin position="130"/>
        <end position="247"/>
    </location>
</feature>
<comment type="caution">
    <text evidence="5">The sequence shown here is derived from an EMBL/GenBank/DDBJ whole genome shotgun (WGS) entry which is preliminary data.</text>
</comment>
<dbReference type="Gene3D" id="3.30.360.10">
    <property type="entry name" value="Dihydrodipicolinate Reductase, domain 2"/>
    <property type="match status" value="1"/>
</dbReference>
<sequence>MKKYNWAILGTGNIGREMATALNEVNGEVYAVGDINLGKAQEFAQEFKVANVYNDCDAMIENPNVDIVYISTPHNLHYEYLLKAVKNGKHVFCEKAITVNAKQLDEVVAIAKEKNLVIAEGMTMFHMPLYKKLREIVNSGAIGKVKMVQVNFGSCKEYDVTNRFFSKELAGGALLDIGVYATSFARYFMESKPNVVLTTAKYFETGVDEQSGIIMKNDCDQMAVMALTMRAKQPKRGVVAGELGYIEVNNYPRADKATITYTEDGRTEELQLGETSKALNYEVEDMQEYITNKTGDDQLQLSIDVTHLLSEVRNQWGFVYPFE</sequence>
<dbReference type="InterPro" id="IPR036291">
    <property type="entry name" value="NAD(P)-bd_dom_sf"/>
</dbReference>
<proteinExistence type="inferred from homology"/>
<dbReference type="EC" id="1.1.1.292" evidence="5"/>
<dbReference type="Pfam" id="PF01408">
    <property type="entry name" value="GFO_IDH_MocA"/>
    <property type="match status" value="1"/>
</dbReference>
<dbReference type="GO" id="GO:0033712">
    <property type="term" value="F:1,5-anhydro-D-fructose reductase (1,5-anhydro-D-mannitol-forming) activity"/>
    <property type="evidence" value="ECO:0007669"/>
    <property type="project" value="UniProtKB-EC"/>
</dbReference>
<dbReference type="GO" id="GO:0000166">
    <property type="term" value="F:nucleotide binding"/>
    <property type="evidence" value="ECO:0007669"/>
    <property type="project" value="InterPro"/>
</dbReference>
<dbReference type="PANTHER" id="PTHR22604:SF105">
    <property type="entry name" value="TRANS-1,2-DIHYDROBENZENE-1,2-DIOL DEHYDROGENASE"/>
    <property type="match status" value="1"/>
</dbReference>
<name>A0A1S8T814_9CLOT</name>
<dbReference type="AlphaFoldDB" id="A0A1S8T814"/>
<dbReference type="STRING" id="29367.CLPUN_43490"/>
<evidence type="ECO:0000259" key="4">
    <source>
        <dbReference type="Pfam" id="PF22725"/>
    </source>
</evidence>
<evidence type="ECO:0000259" key="3">
    <source>
        <dbReference type="Pfam" id="PF01408"/>
    </source>
</evidence>
<evidence type="ECO:0000313" key="6">
    <source>
        <dbReference type="Proteomes" id="UP000190890"/>
    </source>
</evidence>
<dbReference type="PANTHER" id="PTHR22604">
    <property type="entry name" value="OXIDOREDUCTASES"/>
    <property type="match status" value="1"/>
</dbReference>
<evidence type="ECO:0000313" key="5">
    <source>
        <dbReference type="EMBL" id="OOM73769.1"/>
    </source>
</evidence>
<dbReference type="RefSeq" id="WP_077849296.1">
    <property type="nucleotide sequence ID" value="NZ_LZZM01000210.1"/>
</dbReference>
<dbReference type="InterPro" id="IPR050984">
    <property type="entry name" value="Gfo/Idh/MocA_domain"/>
</dbReference>
<dbReference type="InterPro" id="IPR000683">
    <property type="entry name" value="Gfo/Idh/MocA-like_OxRdtase_N"/>
</dbReference>
<dbReference type="SUPFAM" id="SSF51735">
    <property type="entry name" value="NAD(P)-binding Rossmann-fold domains"/>
    <property type="match status" value="1"/>
</dbReference>
<dbReference type="Proteomes" id="UP000190890">
    <property type="component" value="Unassembled WGS sequence"/>
</dbReference>
<protein>
    <submittedName>
        <fullName evidence="5">1,5-anhydro-D-fructose reductase</fullName>
        <ecNumber evidence="5">1.1.1.292</ecNumber>
    </submittedName>
</protein>
<accession>A0A1S8T814</accession>
<dbReference type="EMBL" id="LZZM01000210">
    <property type="protein sequence ID" value="OOM73769.1"/>
    <property type="molecule type" value="Genomic_DNA"/>
</dbReference>
<comment type="similarity">
    <text evidence="1">Belongs to the Gfo/Idh/MocA family.</text>
</comment>
<evidence type="ECO:0000256" key="1">
    <source>
        <dbReference type="ARBA" id="ARBA00010928"/>
    </source>
</evidence>
<reference evidence="5 6" key="1">
    <citation type="submission" date="2016-05" db="EMBL/GenBank/DDBJ databases">
        <title>Microbial solvent formation.</title>
        <authorList>
            <person name="Poehlein A."/>
            <person name="Montoya Solano J.D."/>
            <person name="Flitsch S."/>
            <person name="Krabben P."/>
            <person name="Duerre P."/>
            <person name="Daniel R."/>
        </authorList>
    </citation>
    <scope>NUCLEOTIDE SEQUENCE [LARGE SCALE GENOMIC DNA]</scope>
    <source>
        <strain evidence="5 6">DSM 2619</strain>
    </source>
</reference>
<dbReference type="Pfam" id="PF22725">
    <property type="entry name" value="GFO_IDH_MocA_C3"/>
    <property type="match status" value="1"/>
</dbReference>
<evidence type="ECO:0000256" key="2">
    <source>
        <dbReference type="ARBA" id="ARBA00023002"/>
    </source>
</evidence>
<gene>
    <name evidence="5" type="primary">afr_3</name>
    <name evidence="5" type="ORF">CLPUN_43490</name>
</gene>
<feature type="domain" description="Gfo/Idh/MocA-like oxidoreductase N-terminal" evidence="3">
    <location>
        <begin position="5"/>
        <end position="120"/>
    </location>
</feature>
<dbReference type="InterPro" id="IPR055170">
    <property type="entry name" value="GFO_IDH_MocA-like_dom"/>
</dbReference>
<keyword evidence="2 5" id="KW-0560">Oxidoreductase</keyword>
<organism evidence="5 6">
    <name type="scientific">Clostridium puniceum</name>
    <dbReference type="NCBI Taxonomy" id="29367"/>
    <lineage>
        <taxon>Bacteria</taxon>
        <taxon>Bacillati</taxon>
        <taxon>Bacillota</taxon>
        <taxon>Clostridia</taxon>
        <taxon>Eubacteriales</taxon>
        <taxon>Clostridiaceae</taxon>
        <taxon>Clostridium</taxon>
    </lineage>
</organism>
<dbReference type="OrthoDB" id="9783105at2"/>
<dbReference type="SUPFAM" id="SSF55347">
    <property type="entry name" value="Glyceraldehyde-3-phosphate dehydrogenase-like, C-terminal domain"/>
    <property type="match status" value="1"/>
</dbReference>
<dbReference type="Gene3D" id="3.40.50.720">
    <property type="entry name" value="NAD(P)-binding Rossmann-like Domain"/>
    <property type="match status" value="1"/>
</dbReference>